<keyword evidence="6 11" id="KW-0812">Transmembrane</keyword>
<sequence>MLFQLPVFLLFFSSILLTIRLVRDNRWQKFILLVSSIFFYAYWNVHYIYILVFYIILGVLSCQLLIQRKKSLALLVIISLIPLIFFKYTDFVLESIGLDMRLGLGLPLGLSFITFTLISMMVDFSRSSKKKFTVLDISLYISFFPHLIAGPILRSRELIPQLSKIKVSWQNIVYNLPLFSVGMIKKVLIADQIGAYVHPIFLNPESNDSVSLLLAAIGFSIQIYCDFSAYSDMAIATAGALGVRFPENFHSPYLSHSLTETWKRWHMTLSFWLRDYIFIPLVRHFRNTLPYMPIFITMLVSGLWHGANWNFVLWGGIQGVIMILEKYSGYERFVEANKYVKPLGIILNFTVWTLLLILFRNPSLDMAMSYYQSLFSFHIDPITSKEIGILILIVLTLALHAFDSADYVRNKLIKIPFYISVPIMITIVLGCSMVAAQRPESFYYFDF</sequence>
<dbReference type="GO" id="GO:0005886">
    <property type="term" value="C:plasma membrane"/>
    <property type="evidence" value="ECO:0007669"/>
    <property type="project" value="UniProtKB-SubCell"/>
</dbReference>
<dbReference type="PIRSF" id="PIRSF016636">
    <property type="entry name" value="AlgI_DltB"/>
    <property type="match status" value="1"/>
</dbReference>
<dbReference type="InterPro" id="IPR028362">
    <property type="entry name" value="AlgI"/>
</dbReference>
<evidence type="ECO:0000256" key="5">
    <source>
        <dbReference type="ARBA" id="ARBA00022679"/>
    </source>
</evidence>
<keyword evidence="4 11" id="KW-1003">Cell membrane</keyword>
<dbReference type="Pfam" id="PF03062">
    <property type="entry name" value="MBOAT"/>
    <property type="match status" value="1"/>
</dbReference>
<accession>A0A1M5FK30</accession>
<feature type="transmembrane region" description="Helical" evidence="12">
    <location>
        <begin position="288"/>
        <end position="305"/>
    </location>
</feature>
<gene>
    <name evidence="13" type="ORF">SAMN02745781_03507</name>
</gene>
<dbReference type="UniPathway" id="UPA00286"/>
<name>A0A1M5FK30_VIBGA</name>
<keyword evidence="9 11" id="KW-0472">Membrane</keyword>
<feature type="transmembrane region" description="Helical" evidence="12">
    <location>
        <begin position="37"/>
        <end position="60"/>
    </location>
</feature>
<keyword evidence="14" id="KW-1185">Reference proteome</keyword>
<evidence type="ECO:0000256" key="9">
    <source>
        <dbReference type="ARBA" id="ARBA00023136"/>
    </source>
</evidence>
<dbReference type="EMBL" id="FQUH01000020">
    <property type="protein sequence ID" value="SHF91967.1"/>
    <property type="molecule type" value="Genomic_DNA"/>
</dbReference>
<evidence type="ECO:0000256" key="12">
    <source>
        <dbReference type="SAM" id="Phobius"/>
    </source>
</evidence>
<proteinExistence type="inferred from homology"/>
<feature type="transmembrane region" description="Helical" evidence="12">
    <location>
        <begin position="101"/>
        <end position="122"/>
    </location>
</feature>
<evidence type="ECO:0000256" key="2">
    <source>
        <dbReference type="ARBA" id="ARBA00005182"/>
    </source>
</evidence>
<feature type="transmembrane region" description="Helical" evidence="12">
    <location>
        <begin position="72"/>
        <end position="89"/>
    </location>
</feature>
<keyword evidence="10 11" id="KW-0012">Acyltransferase</keyword>
<protein>
    <recommendedName>
        <fullName evidence="11">Probable alginate O-acetylase</fullName>
        <ecNumber evidence="11">2.3.1.-</ecNumber>
    </recommendedName>
</protein>
<evidence type="ECO:0000256" key="1">
    <source>
        <dbReference type="ARBA" id="ARBA00004651"/>
    </source>
</evidence>
<reference evidence="14" key="1">
    <citation type="submission" date="2016-11" db="EMBL/GenBank/DDBJ databases">
        <authorList>
            <person name="Varghese N."/>
            <person name="Submissions S."/>
        </authorList>
    </citation>
    <scope>NUCLEOTIDE SEQUENCE [LARGE SCALE GENOMIC DNA]</scope>
    <source>
        <strain evidence="14">DSM 21264</strain>
    </source>
</reference>
<evidence type="ECO:0000256" key="7">
    <source>
        <dbReference type="ARBA" id="ARBA00022841"/>
    </source>
</evidence>
<evidence type="ECO:0000256" key="8">
    <source>
        <dbReference type="ARBA" id="ARBA00022989"/>
    </source>
</evidence>
<feature type="transmembrane region" description="Helical" evidence="12">
    <location>
        <begin position="417"/>
        <end position="436"/>
    </location>
</feature>
<evidence type="ECO:0000313" key="13">
    <source>
        <dbReference type="EMBL" id="SHF91967.1"/>
    </source>
</evidence>
<dbReference type="PANTHER" id="PTHR13285:SF23">
    <property type="entry name" value="TEICHOIC ACID D-ALANYLTRANSFERASE"/>
    <property type="match status" value="1"/>
</dbReference>
<keyword evidence="5 11" id="KW-0808">Transferase</keyword>
<keyword evidence="7 11" id="KW-0016">Alginate biosynthesis</keyword>
<evidence type="ECO:0000256" key="11">
    <source>
        <dbReference type="PIRNR" id="PIRNR016636"/>
    </source>
</evidence>
<dbReference type="InterPro" id="IPR051085">
    <property type="entry name" value="MB_O-acyltransferase"/>
</dbReference>
<keyword evidence="8 12" id="KW-1133">Transmembrane helix</keyword>
<dbReference type="Proteomes" id="UP000184159">
    <property type="component" value="Unassembled WGS sequence"/>
</dbReference>
<dbReference type="EC" id="2.3.1.-" evidence="11"/>
<evidence type="ECO:0000256" key="3">
    <source>
        <dbReference type="ARBA" id="ARBA00010323"/>
    </source>
</evidence>
<feature type="transmembrane region" description="Helical" evidence="12">
    <location>
        <begin position="387"/>
        <end position="405"/>
    </location>
</feature>
<dbReference type="InterPro" id="IPR024194">
    <property type="entry name" value="Ac/AlaTfrase_AlgI/DltB"/>
</dbReference>
<comment type="similarity">
    <text evidence="3 11">Belongs to the membrane-bound acyltransferase family.</text>
</comment>
<dbReference type="AlphaFoldDB" id="A0A1M5FK30"/>
<feature type="transmembrane region" description="Helical" evidence="12">
    <location>
        <begin position="339"/>
        <end position="359"/>
    </location>
</feature>
<dbReference type="PIRSF" id="PIRSF500217">
    <property type="entry name" value="AlgI"/>
    <property type="match status" value="1"/>
</dbReference>
<comment type="pathway">
    <text evidence="2 11">Glycan biosynthesis; alginate biosynthesis.</text>
</comment>
<dbReference type="PANTHER" id="PTHR13285">
    <property type="entry name" value="ACYLTRANSFERASE"/>
    <property type="match status" value="1"/>
</dbReference>
<dbReference type="GO" id="GO:0016746">
    <property type="term" value="F:acyltransferase activity"/>
    <property type="evidence" value="ECO:0007669"/>
    <property type="project" value="UniProtKB-KW"/>
</dbReference>
<keyword evidence="11" id="KW-0997">Cell inner membrane</keyword>
<evidence type="ECO:0000256" key="4">
    <source>
        <dbReference type="ARBA" id="ARBA00022475"/>
    </source>
</evidence>
<organism evidence="13 14">
    <name type="scientific">Vibrio gazogenes DSM 21264 = NBRC 103151</name>
    <dbReference type="NCBI Taxonomy" id="1123492"/>
    <lineage>
        <taxon>Bacteria</taxon>
        <taxon>Pseudomonadati</taxon>
        <taxon>Pseudomonadota</taxon>
        <taxon>Gammaproteobacteria</taxon>
        <taxon>Vibrionales</taxon>
        <taxon>Vibrionaceae</taxon>
        <taxon>Vibrio</taxon>
    </lineage>
</organism>
<evidence type="ECO:0000256" key="6">
    <source>
        <dbReference type="ARBA" id="ARBA00022692"/>
    </source>
</evidence>
<evidence type="ECO:0000313" key="14">
    <source>
        <dbReference type="Proteomes" id="UP000184159"/>
    </source>
</evidence>
<dbReference type="GO" id="GO:0042121">
    <property type="term" value="P:alginic acid biosynthetic process"/>
    <property type="evidence" value="ECO:0007669"/>
    <property type="project" value="UniProtKB-UniRule"/>
</dbReference>
<dbReference type="RefSeq" id="WP_072962214.1">
    <property type="nucleotide sequence ID" value="NZ_FQUH01000020.1"/>
</dbReference>
<evidence type="ECO:0000256" key="10">
    <source>
        <dbReference type="ARBA" id="ARBA00023315"/>
    </source>
</evidence>
<comment type="subcellular location">
    <subcellularLocation>
        <location evidence="11">Cell inner membrane</location>
    </subcellularLocation>
    <subcellularLocation>
        <location evidence="1">Cell membrane</location>
        <topology evidence="1">Multi-pass membrane protein</topology>
    </subcellularLocation>
</comment>
<dbReference type="InterPro" id="IPR004299">
    <property type="entry name" value="MBOAT_fam"/>
</dbReference>
<feature type="transmembrane region" description="Helical" evidence="12">
    <location>
        <begin position="311"/>
        <end position="327"/>
    </location>
</feature>